<dbReference type="InterPro" id="IPR033897">
    <property type="entry name" value="SRF-like_MADS-box"/>
</dbReference>
<proteinExistence type="predicted"/>
<dbReference type="EMBL" id="QZWG01000011">
    <property type="protein sequence ID" value="RZB80972.1"/>
    <property type="molecule type" value="Genomic_DNA"/>
</dbReference>
<gene>
    <name evidence="8" type="ORF">D0Y65_030635</name>
    <name evidence="7" type="ORF">glysoja_041389</name>
</gene>
<evidence type="ECO:0000256" key="4">
    <source>
        <dbReference type="ARBA" id="ARBA00023163"/>
    </source>
</evidence>
<dbReference type="SMART" id="SM00432">
    <property type="entry name" value="MADS"/>
    <property type="match status" value="1"/>
</dbReference>
<dbReference type="PANTHER" id="PTHR48019">
    <property type="entry name" value="SERUM RESPONSE FACTOR HOMOLOG"/>
    <property type="match status" value="1"/>
</dbReference>
<evidence type="ECO:0000313" key="7">
    <source>
        <dbReference type="EMBL" id="KHN11874.1"/>
    </source>
</evidence>
<dbReference type="Gene3D" id="3.40.1810.10">
    <property type="entry name" value="Transcription factor, MADS-box"/>
    <property type="match status" value="1"/>
</dbReference>
<dbReference type="PROSITE" id="PS50066">
    <property type="entry name" value="MADS_BOX_2"/>
    <property type="match status" value="1"/>
</dbReference>
<dbReference type="GO" id="GO:0046983">
    <property type="term" value="F:protein dimerization activity"/>
    <property type="evidence" value="ECO:0007669"/>
    <property type="project" value="InterPro"/>
</dbReference>
<dbReference type="GO" id="GO:0000981">
    <property type="term" value="F:DNA-binding transcription factor activity, RNA polymerase II-specific"/>
    <property type="evidence" value="ECO:0007669"/>
    <property type="project" value="InterPro"/>
</dbReference>
<dbReference type="FunFam" id="3.40.1810.10:FF:000018">
    <property type="entry name" value="agamous-like MADS-box protein AGL80"/>
    <property type="match status" value="1"/>
</dbReference>
<dbReference type="PRINTS" id="PR00404">
    <property type="entry name" value="MADSDOMAIN"/>
</dbReference>
<dbReference type="Proteomes" id="UP000289340">
    <property type="component" value="Chromosome 11"/>
</dbReference>
<dbReference type="Pfam" id="PF00319">
    <property type="entry name" value="SRF-TF"/>
    <property type="match status" value="1"/>
</dbReference>
<dbReference type="InterPro" id="IPR050142">
    <property type="entry name" value="MADS-box/MEF2_TF"/>
</dbReference>
<dbReference type="CDD" id="cd00266">
    <property type="entry name" value="MADS_SRF_like"/>
    <property type="match status" value="1"/>
</dbReference>
<dbReference type="Proteomes" id="UP000053555">
    <property type="component" value="Unassembled WGS sequence"/>
</dbReference>
<keyword evidence="3" id="KW-0238">DNA-binding</keyword>
<reference evidence="7" key="1">
    <citation type="submission" date="2014-07" db="EMBL/GenBank/DDBJ databases">
        <title>Identification of a novel salt tolerance gene in wild soybean by whole-genome sequencing.</title>
        <authorList>
            <person name="Lam H.-M."/>
            <person name="Qi X."/>
            <person name="Li M.-W."/>
            <person name="Liu X."/>
            <person name="Xie M."/>
            <person name="Ni M."/>
            <person name="Xu X."/>
        </authorList>
    </citation>
    <scope>NUCLEOTIDE SEQUENCE [LARGE SCALE GENOMIC DNA]</scope>
    <source>
        <tissue evidence="7">Root</tissue>
    </source>
</reference>
<dbReference type="GO" id="GO:0000987">
    <property type="term" value="F:cis-regulatory region sequence-specific DNA binding"/>
    <property type="evidence" value="ECO:0007669"/>
    <property type="project" value="InterPro"/>
</dbReference>
<keyword evidence="9" id="KW-1185">Reference proteome</keyword>
<keyword evidence="5" id="KW-0539">Nucleus</keyword>
<evidence type="ECO:0000256" key="1">
    <source>
        <dbReference type="ARBA" id="ARBA00004123"/>
    </source>
</evidence>
<evidence type="ECO:0000313" key="8">
    <source>
        <dbReference type="EMBL" id="RZB80972.1"/>
    </source>
</evidence>
<dbReference type="Gramene" id="XM_028331746.1">
    <property type="protein sequence ID" value="XP_028187547.1"/>
    <property type="gene ID" value="LOC114374142"/>
</dbReference>
<feature type="domain" description="MADS-box" evidence="6">
    <location>
        <begin position="1"/>
        <end position="49"/>
    </location>
</feature>
<comment type="subcellular location">
    <subcellularLocation>
        <location evidence="1">Nucleus</location>
    </subcellularLocation>
</comment>
<dbReference type="GO" id="GO:0005634">
    <property type="term" value="C:nucleus"/>
    <property type="evidence" value="ECO:0007669"/>
    <property type="project" value="UniProtKB-SubCell"/>
</dbReference>
<dbReference type="AlphaFoldDB" id="A0A0B2PW10"/>
<dbReference type="InterPro" id="IPR002100">
    <property type="entry name" value="TF_MADSbox"/>
</dbReference>
<evidence type="ECO:0000313" key="9">
    <source>
        <dbReference type="Proteomes" id="UP000289340"/>
    </source>
</evidence>
<reference evidence="8 9" key="2">
    <citation type="submission" date="2018-09" db="EMBL/GenBank/DDBJ databases">
        <title>A high-quality reference genome of wild soybean provides a powerful tool to mine soybean genomes.</title>
        <authorList>
            <person name="Xie M."/>
            <person name="Chung C.Y.L."/>
            <person name="Li M.-W."/>
            <person name="Wong F.-L."/>
            <person name="Chan T.-F."/>
            <person name="Lam H.-M."/>
        </authorList>
    </citation>
    <scope>NUCLEOTIDE SEQUENCE [LARGE SCALE GENOMIC DNA]</scope>
    <source>
        <strain evidence="9">cv. W05</strain>
        <tissue evidence="8">Hypocotyl of etiolated seedlings</tissue>
    </source>
</reference>
<protein>
    <submittedName>
        <fullName evidence="7">Agamous-like MADS-box protein AGL80</fullName>
    </submittedName>
</protein>
<evidence type="ECO:0000256" key="5">
    <source>
        <dbReference type="ARBA" id="ARBA00023242"/>
    </source>
</evidence>
<keyword evidence="4" id="KW-0804">Transcription</keyword>
<organism evidence="7">
    <name type="scientific">Glycine soja</name>
    <name type="common">Wild soybean</name>
    <dbReference type="NCBI Taxonomy" id="3848"/>
    <lineage>
        <taxon>Eukaryota</taxon>
        <taxon>Viridiplantae</taxon>
        <taxon>Streptophyta</taxon>
        <taxon>Embryophyta</taxon>
        <taxon>Tracheophyta</taxon>
        <taxon>Spermatophyta</taxon>
        <taxon>Magnoliopsida</taxon>
        <taxon>eudicotyledons</taxon>
        <taxon>Gunneridae</taxon>
        <taxon>Pentapetalae</taxon>
        <taxon>rosids</taxon>
        <taxon>fabids</taxon>
        <taxon>Fabales</taxon>
        <taxon>Fabaceae</taxon>
        <taxon>Papilionoideae</taxon>
        <taxon>50 kb inversion clade</taxon>
        <taxon>NPAAA clade</taxon>
        <taxon>indigoferoid/millettioid clade</taxon>
        <taxon>Phaseoleae</taxon>
        <taxon>Glycine</taxon>
        <taxon>Glycine subgen. Soja</taxon>
    </lineage>
</organism>
<dbReference type="GO" id="GO:0045944">
    <property type="term" value="P:positive regulation of transcription by RNA polymerase II"/>
    <property type="evidence" value="ECO:0007669"/>
    <property type="project" value="InterPro"/>
</dbReference>
<sequence length="221" mass="25315">MPRTKVKIAFITNDAARRAAYRKRKKGILKKMEELSTLCGIEACAIAYSPYDPEPVIWPSELGVHHVLGKFRTMSEWEKNKKMANQESFLGHMIAKHKEQLKKLVKENKEKEMTVFMHQCLDEGRVLPDNNLTADDLNDLSSIIEQNLKDVCRRLETLNVMEKTPPHQQPPQIQSSPVLDMSANHDQKQKKFMDLLNGNEDETTTAPPFESDANLQLQIGF</sequence>
<dbReference type="InterPro" id="IPR036879">
    <property type="entry name" value="TF_MADSbox_sf"/>
</dbReference>
<evidence type="ECO:0000256" key="3">
    <source>
        <dbReference type="ARBA" id="ARBA00023125"/>
    </source>
</evidence>
<keyword evidence="2" id="KW-0805">Transcription regulation</keyword>
<evidence type="ECO:0000256" key="2">
    <source>
        <dbReference type="ARBA" id="ARBA00023015"/>
    </source>
</evidence>
<dbReference type="EMBL" id="KN663617">
    <property type="protein sequence ID" value="KHN11874.1"/>
    <property type="molecule type" value="Genomic_DNA"/>
</dbReference>
<accession>A0A0B2PW10</accession>
<evidence type="ECO:0000259" key="6">
    <source>
        <dbReference type="PROSITE" id="PS50066"/>
    </source>
</evidence>
<dbReference type="SUPFAM" id="SSF55455">
    <property type="entry name" value="SRF-like"/>
    <property type="match status" value="1"/>
</dbReference>
<name>A0A0B2PW10_GLYSO</name>